<organism evidence="2 3">
    <name type="scientific">Siminovitchia acidinfaciens</name>
    <dbReference type="NCBI Taxonomy" id="2321395"/>
    <lineage>
        <taxon>Bacteria</taxon>
        <taxon>Bacillati</taxon>
        <taxon>Bacillota</taxon>
        <taxon>Bacilli</taxon>
        <taxon>Bacillales</taxon>
        <taxon>Bacillaceae</taxon>
        <taxon>Siminovitchia</taxon>
    </lineage>
</organism>
<keyword evidence="1" id="KW-0472">Membrane</keyword>
<keyword evidence="3" id="KW-1185">Reference proteome</keyword>
<gene>
    <name evidence="2" type="ORF">D4T97_007880</name>
</gene>
<name>A0A429Y1P5_9BACI</name>
<evidence type="ECO:0000313" key="2">
    <source>
        <dbReference type="EMBL" id="RST75169.1"/>
    </source>
</evidence>
<evidence type="ECO:0000256" key="1">
    <source>
        <dbReference type="SAM" id="Phobius"/>
    </source>
</evidence>
<dbReference type="EMBL" id="QYTV02000003">
    <property type="protein sequence ID" value="RST75169.1"/>
    <property type="molecule type" value="Genomic_DNA"/>
</dbReference>
<keyword evidence="1" id="KW-1133">Transmembrane helix</keyword>
<dbReference type="Pfam" id="PF26302">
    <property type="entry name" value="YhzF"/>
    <property type="match status" value="1"/>
</dbReference>
<dbReference type="Proteomes" id="UP000287156">
    <property type="component" value="Unassembled WGS sequence"/>
</dbReference>
<dbReference type="AlphaFoldDB" id="A0A429Y1P5"/>
<comment type="caution">
    <text evidence="2">The sequence shown here is derived from an EMBL/GenBank/DDBJ whole genome shotgun (WGS) entry which is preliminary data.</text>
</comment>
<sequence length="61" mass="6671">MMTVFITLGTLLLIGMFYNVILYQRPGIYPPKKILRARVASLGCIGGLIFVAGILMAILSK</sequence>
<reference evidence="2" key="1">
    <citation type="submission" date="2018-12" db="EMBL/GenBank/DDBJ databases">
        <authorList>
            <person name="Sun L."/>
            <person name="Chen Z."/>
        </authorList>
    </citation>
    <scope>NUCLEOTIDE SEQUENCE [LARGE SCALE GENOMIC DNA]</scope>
    <source>
        <strain evidence="2">3-2-2</strain>
    </source>
</reference>
<feature type="transmembrane region" description="Helical" evidence="1">
    <location>
        <begin position="35"/>
        <end position="59"/>
    </location>
</feature>
<keyword evidence="1" id="KW-0812">Transmembrane</keyword>
<protein>
    <submittedName>
        <fullName evidence="2">Uncharacterized protein</fullName>
    </submittedName>
</protein>
<dbReference type="InterPro" id="IPR058724">
    <property type="entry name" value="YhzF"/>
</dbReference>
<accession>A0A429Y1P5</accession>
<evidence type="ECO:0000313" key="3">
    <source>
        <dbReference type="Proteomes" id="UP000287156"/>
    </source>
</evidence>
<feature type="transmembrane region" description="Helical" evidence="1">
    <location>
        <begin position="6"/>
        <end position="23"/>
    </location>
</feature>
<proteinExistence type="predicted"/>